<proteinExistence type="predicted"/>
<dbReference type="OrthoDB" id="2876156at2"/>
<comment type="caution">
    <text evidence="2">The sequence shown here is derived from an EMBL/GenBank/DDBJ whole genome shotgun (WGS) entry which is preliminary data.</text>
</comment>
<dbReference type="EMBL" id="NGJU01000001">
    <property type="protein sequence ID" value="RST97997.1"/>
    <property type="molecule type" value="Genomic_DNA"/>
</dbReference>
<feature type="domain" description="Helix-turn-helix" evidence="1">
    <location>
        <begin position="42"/>
        <end position="89"/>
    </location>
</feature>
<accession>A0A429ZW47</accession>
<evidence type="ECO:0000313" key="3">
    <source>
        <dbReference type="Proteomes" id="UP000287239"/>
    </source>
</evidence>
<dbReference type="Pfam" id="PF12728">
    <property type="entry name" value="HTH_17"/>
    <property type="match status" value="1"/>
</dbReference>
<dbReference type="GeneID" id="98567035"/>
<organism evidence="2 3">
    <name type="scientific">Vagococcus salmoninarum</name>
    <dbReference type="NCBI Taxonomy" id="2739"/>
    <lineage>
        <taxon>Bacteria</taxon>
        <taxon>Bacillati</taxon>
        <taxon>Bacillota</taxon>
        <taxon>Bacilli</taxon>
        <taxon>Lactobacillales</taxon>
        <taxon>Enterococcaceae</taxon>
        <taxon>Vagococcus</taxon>
    </lineage>
</organism>
<protein>
    <recommendedName>
        <fullName evidence="1">Helix-turn-helix domain-containing protein</fullName>
    </recommendedName>
</protein>
<dbReference type="InterPro" id="IPR041657">
    <property type="entry name" value="HTH_17"/>
</dbReference>
<sequence length="92" mass="10402">MELKIDNLELSKQATIQIVDGVLTNIEPLVKKHLNLYNAKEYLTLGETASYLSISRGSLGNLIKDGLPVIKIGKLQKIKKTDLEKYLEQYKN</sequence>
<dbReference type="GO" id="GO:0003677">
    <property type="term" value="F:DNA binding"/>
    <property type="evidence" value="ECO:0007669"/>
    <property type="project" value="InterPro"/>
</dbReference>
<gene>
    <name evidence="2" type="ORF">CBF35_01525</name>
</gene>
<dbReference type="InterPro" id="IPR010093">
    <property type="entry name" value="SinI_DNA-bd"/>
</dbReference>
<evidence type="ECO:0000313" key="2">
    <source>
        <dbReference type="EMBL" id="RST97997.1"/>
    </source>
</evidence>
<dbReference type="AlphaFoldDB" id="A0A429ZW47"/>
<dbReference type="NCBIfam" id="TIGR01764">
    <property type="entry name" value="excise"/>
    <property type="match status" value="1"/>
</dbReference>
<evidence type="ECO:0000259" key="1">
    <source>
        <dbReference type="Pfam" id="PF12728"/>
    </source>
</evidence>
<reference evidence="2 3" key="1">
    <citation type="submission" date="2017-05" db="EMBL/GenBank/DDBJ databases">
        <title>Vagococcus spp. assemblies.</title>
        <authorList>
            <person name="Gulvik C.A."/>
        </authorList>
    </citation>
    <scope>NUCLEOTIDE SEQUENCE [LARGE SCALE GENOMIC DNA]</scope>
    <source>
        <strain evidence="2 3">NCFB 2777</strain>
    </source>
</reference>
<keyword evidence="3" id="KW-1185">Reference proteome</keyword>
<dbReference type="Proteomes" id="UP000287239">
    <property type="component" value="Unassembled WGS sequence"/>
</dbReference>
<name>A0A429ZW47_9ENTE</name>
<dbReference type="RefSeq" id="WP_126778124.1">
    <property type="nucleotide sequence ID" value="NZ_NGJU01000001.1"/>
</dbReference>